<dbReference type="Gene3D" id="1.20.1080.10">
    <property type="entry name" value="Glycerol uptake facilitator protein"/>
    <property type="match status" value="1"/>
</dbReference>
<evidence type="ECO:0000256" key="10">
    <source>
        <dbReference type="SAM" id="MobiDB-lite"/>
    </source>
</evidence>
<comment type="catalytic activity">
    <reaction evidence="8">
        <text>H2O(in) = H2O(out)</text>
        <dbReference type="Rhea" id="RHEA:29667"/>
        <dbReference type="ChEBI" id="CHEBI:15377"/>
    </reaction>
</comment>
<keyword evidence="7 11" id="KW-0472">Membrane</keyword>
<proteinExistence type="inferred from homology"/>
<dbReference type="GO" id="GO:0015250">
    <property type="term" value="F:water channel activity"/>
    <property type="evidence" value="ECO:0007669"/>
    <property type="project" value="TreeGrafter"/>
</dbReference>
<dbReference type="InterPro" id="IPR000425">
    <property type="entry name" value="MIP"/>
</dbReference>
<evidence type="ECO:0000256" key="9">
    <source>
        <dbReference type="RuleBase" id="RU000477"/>
    </source>
</evidence>
<dbReference type="PANTHER" id="PTHR19139:SF199">
    <property type="entry name" value="MIP17260P"/>
    <property type="match status" value="1"/>
</dbReference>
<evidence type="ECO:0000256" key="4">
    <source>
        <dbReference type="ARBA" id="ARBA00022692"/>
    </source>
</evidence>
<dbReference type="InterPro" id="IPR023271">
    <property type="entry name" value="Aquaporin-like"/>
</dbReference>
<dbReference type="PANTHER" id="PTHR19139">
    <property type="entry name" value="AQUAPORIN TRANSPORTER"/>
    <property type="match status" value="1"/>
</dbReference>
<feature type="compositionally biased region" description="Basic and acidic residues" evidence="10">
    <location>
        <begin position="237"/>
        <end position="254"/>
    </location>
</feature>
<dbReference type="InterPro" id="IPR034294">
    <property type="entry name" value="Aquaporin_transptr"/>
</dbReference>
<keyword evidence="3 9" id="KW-0813">Transport</keyword>
<sequence length="281" mass="29650">MCRIGTVLFLFFAFGGTQVASTTDVQHGTTSTTMSASDTSILLYIALSFGFSLAVNAWIFFRVSGGLFNPAVTLALVLVGTMSNRRGIYICISQIVGAIAASAIISALLPGRLSVETLLTEWAAGTSVVRGLFIEMFCTCLLVFTILMLAVEKHRATFIAPIGIGLALFISEMVAVFYTGGAINPARAFGPAVVVGSFPGYHWIYWVGPGLGAMLASSFYKLIKILEYESANPDQDAMERKKDEHEAKTGHRPSDASTLSPTLNAEGTSGGARGGEGAGLA</sequence>
<dbReference type="OrthoDB" id="3222at2759"/>
<feature type="signal peptide" evidence="12">
    <location>
        <begin position="1"/>
        <end position="22"/>
    </location>
</feature>
<feature type="compositionally biased region" description="Gly residues" evidence="10">
    <location>
        <begin position="268"/>
        <end position="281"/>
    </location>
</feature>
<evidence type="ECO:0000256" key="7">
    <source>
        <dbReference type="ARBA" id="ARBA00023136"/>
    </source>
</evidence>
<dbReference type="FunCoup" id="A0A3N4KF39">
    <property type="interactions" value="236"/>
</dbReference>
<dbReference type="InParanoid" id="A0A3N4KF39"/>
<gene>
    <name evidence="13" type="ORF">P167DRAFT_494943</name>
</gene>
<organism evidence="13 14">
    <name type="scientific">Morchella conica CCBAS932</name>
    <dbReference type="NCBI Taxonomy" id="1392247"/>
    <lineage>
        <taxon>Eukaryota</taxon>
        <taxon>Fungi</taxon>
        <taxon>Dikarya</taxon>
        <taxon>Ascomycota</taxon>
        <taxon>Pezizomycotina</taxon>
        <taxon>Pezizomycetes</taxon>
        <taxon>Pezizales</taxon>
        <taxon>Morchellaceae</taxon>
        <taxon>Morchella</taxon>
    </lineage>
</organism>
<accession>A0A3N4KF39</accession>
<keyword evidence="6 11" id="KW-1133">Transmembrane helix</keyword>
<evidence type="ECO:0000256" key="11">
    <source>
        <dbReference type="SAM" id="Phobius"/>
    </source>
</evidence>
<comment type="subcellular location">
    <subcellularLocation>
        <location evidence="1">Membrane</location>
        <topology evidence="1">Multi-pass membrane protein</topology>
    </subcellularLocation>
</comment>
<dbReference type="STRING" id="1392247.A0A3N4KF39"/>
<dbReference type="FunFam" id="1.20.1080.10:FF:000014">
    <property type="entry name" value="Aquaporin 1"/>
    <property type="match status" value="1"/>
</dbReference>
<name>A0A3N4KF39_9PEZI</name>
<reference evidence="13 14" key="1">
    <citation type="journal article" date="2018" name="Nat. Ecol. Evol.">
        <title>Pezizomycetes genomes reveal the molecular basis of ectomycorrhizal truffle lifestyle.</title>
        <authorList>
            <person name="Murat C."/>
            <person name="Payen T."/>
            <person name="Noel B."/>
            <person name="Kuo A."/>
            <person name="Morin E."/>
            <person name="Chen J."/>
            <person name="Kohler A."/>
            <person name="Krizsan K."/>
            <person name="Balestrini R."/>
            <person name="Da Silva C."/>
            <person name="Montanini B."/>
            <person name="Hainaut M."/>
            <person name="Levati E."/>
            <person name="Barry K.W."/>
            <person name="Belfiori B."/>
            <person name="Cichocki N."/>
            <person name="Clum A."/>
            <person name="Dockter R.B."/>
            <person name="Fauchery L."/>
            <person name="Guy J."/>
            <person name="Iotti M."/>
            <person name="Le Tacon F."/>
            <person name="Lindquist E.A."/>
            <person name="Lipzen A."/>
            <person name="Malagnac F."/>
            <person name="Mello A."/>
            <person name="Molinier V."/>
            <person name="Miyauchi S."/>
            <person name="Poulain J."/>
            <person name="Riccioni C."/>
            <person name="Rubini A."/>
            <person name="Sitrit Y."/>
            <person name="Splivallo R."/>
            <person name="Traeger S."/>
            <person name="Wang M."/>
            <person name="Zifcakova L."/>
            <person name="Wipf D."/>
            <person name="Zambonelli A."/>
            <person name="Paolocci F."/>
            <person name="Nowrousian M."/>
            <person name="Ottonello S."/>
            <person name="Baldrian P."/>
            <person name="Spatafora J.W."/>
            <person name="Henrissat B."/>
            <person name="Nagy L.G."/>
            <person name="Aury J.M."/>
            <person name="Wincker P."/>
            <person name="Grigoriev I.V."/>
            <person name="Bonfante P."/>
            <person name="Martin F.M."/>
        </authorList>
    </citation>
    <scope>NUCLEOTIDE SEQUENCE [LARGE SCALE GENOMIC DNA]</scope>
    <source>
        <strain evidence="13 14">CCBAS932</strain>
    </source>
</reference>
<feature type="chain" id="PRO_5018284385" evidence="12">
    <location>
        <begin position="23"/>
        <end position="281"/>
    </location>
</feature>
<feature type="transmembrane region" description="Helical" evidence="11">
    <location>
        <begin position="129"/>
        <end position="151"/>
    </location>
</feature>
<comment type="similarity">
    <text evidence="2 9">Belongs to the MIP/aquaporin (TC 1.A.8) family.</text>
</comment>
<dbReference type="Proteomes" id="UP000277580">
    <property type="component" value="Unassembled WGS sequence"/>
</dbReference>
<keyword evidence="5" id="KW-0677">Repeat</keyword>
<dbReference type="SUPFAM" id="SSF81338">
    <property type="entry name" value="Aquaporin-like"/>
    <property type="match status" value="1"/>
</dbReference>
<feature type="region of interest" description="Disordered" evidence="10">
    <location>
        <begin position="234"/>
        <end position="281"/>
    </location>
</feature>
<feature type="transmembrane region" description="Helical" evidence="11">
    <location>
        <begin position="88"/>
        <end position="109"/>
    </location>
</feature>
<keyword evidence="4 9" id="KW-0812">Transmembrane</keyword>
<evidence type="ECO:0000256" key="2">
    <source>
        <dbReference type="ARBA" id="ARBA00006175"/>
    </source>
</evidence>
<dbReference type="GO" id="GO:0005886">
    <property type="term" value="C:plasma membrane"/>
    <property type="evidence" value="ECO:0007669"/>
    <property type="project" value="TreeGrafter"/>
</dbReference>
<evidence type="ECO:0000313" key="14">
    <source>
        <dbReference type="Proteomes" id="UP000277580"/>
    </source>
</evidence>
<dbReference type="PRINTS" id="PR00783">
    <property type="entry name" value="MINTRINSICP"/>
</dbReference>
<evidence type="ECO:0000256" key="1">
    <source>
        <dbReference type="ARBA" id="ARBA00004141"/>
    </source>
</evidence>
<keyword evidence="14" id="KW-1185">Reference proteome</keyword>
<evidence type="ECO:0000256" key="12">
    <source>
        <dbReference type="SAM" id="SignalP"/>
    </source>
</evidence>
<evidence type="ECO:0000256" key="5">
    <source>
        <dbReference type="ARBA" id="ARBA00022737"/>
    </source>
</evidence>
<feature type="transmembrane region" description="Helical" evidence="11">
    <location>
        <begin position="158"/>
        <end position="183"/>
    </location>
</feature>
<feature type="transmembrane region" description="Helical" evidence="11">
    <location>
        <begin position="203"/>
        <end position="223"/>
    </location>
</feature>
<keyword evidence="12" id="KW-0732">Signal</keyword>
<protein>
    <submittedName>
        <fullName evidence="13">Aquaporin-like protein</fullName>
    </submittedName>
</protein>
<dbReference type="Pfam" id="PF00230">
    <property type="entry name" value="MIP"/>
    <property type="match status" value="1"/>
</dbReference>
<evidence type="ECO:0000256" key="6">
    <source>
        <dbReference type="ARBA" id="ARBA00022989"/>
    </source>
</evidence>
<evidence type="ECO:0000256" key="3">
    <source>
        <dbReference type="ARBA" id="ARBA00022448"/>
    </source>
</evidence>
<evidence type="ECO:0000256" key="8">
    <source>
        <dbReference type="ARBA" id="ARBA00034651"/>
    </source>
</evidence>
<dbReference type="AlphaFoldDB" id="A0A3N4KF39"/>
<evidence type="ECO:0000313" key="13">
    <source>
        <dbReference type="EMBL" id="RPB07969.1"/>
    </source>
</evidence>
<dbReference type="EMBL" id="ML119171">
    <property type="protein sequence ID" value="RPB07969.1"/>
    <property type="molecule type" value="Genomic_DNA"/>
</dbReference>